<dbReference type="Pfam" id="PF12624">
    <property type="entry name" value="VPS13_N"/>
    <property type="match status" value="2"/>
</dbReference>
<evidence type="ECO:0000259" key="6">
    <source>
        <dbReference type="Pfam" id="PF25033"/>
    </source>
</evidence>
<evidence type="ECO:0000313" key="10">
    <source>
        <dbReference type="Proteomes" id="UP000230066"/>
    </source>
</evidence>
<dbReference type="InterPro" id="IPR009543">
    <property type="entry name" value="VPS13_VAB"/>
</dbReference>
<comment type="caution">
    <text evidence="9">The sequence shown here is derived from an EMBL/GenBank/DDBJ whole genome shotgun (WGS) entry which is preliminary data.</text>
</comment>
<feature type="domain" description="Intermembrane lipid transfer protein VPS13-like C-terminal" evidence="8">
    <location>
        <begin position="3416"/>
        <end position="3525"/>
    </location>
</feature>
<dbReference type="EMBL" id="JXXN02001481">
    <property type="protein sequence ID" value="THD24674.1"/>
    <property type="molecule type" value="Genomic_DNA"/>
</dbReference>
<gene>
    <name evidence="9" type="ORF">D915_004469</name>
</gene>
<dbReference type="GO" id="GO:0045053">
    <property type="term" value="P:protein retention in Golgi apparatus"/>
    <property type="evidence" value="ECO:0007669"/>
    <property type="project" value="TreeGrafter"/>
</dbReference>
<feature type="compositionally biased region" description="Polar residues" evidence="4">
    <location>
        <begin position="1407"/>
        <end position="1430"/>
    </location>
</feature>
<dbReference type="PANTHER" id="PTHR16166:SF93">
    <property type="entry name" value="INTERMEMBRANE LIPID TRANSFER PROTEIN VPS13"/>
    <property type="match status" value="1"/>
</dbReference>
<keyword evidence="10" id="KW-1185">Reference proteome</keyword>
<dbReference type="Pfam" id="PF25033">
    <property type="entry name" value="VPS13_M"/>
    <property type="match status" value="1"/>
</dbReference>
<evidence type="ECO:0000313" key="9">
    <source>
        <dbReference type="EMBL" id="THD24674.1"/>
    </source>
</evidence>
<evidence type="ECO:0000256" key="1">
    <source>
        <dbReference type="ARBA" id="ARBA00006545"/>
    </source>
</evidence>
<dbReference type="InterPro" id="IPR026847">
    <property type="entry name" value="VPS13"/>
</dbReference>
<evidence type="ECO:0000259" key="8">
    <source>
        <dbReference type="Pfam" id="PF25037"/>
    </source>
</evidence>
<dbReference type="Pfam" id="PF25037">
    <property type="entry name" value="VPS13_C"/>
    <property type="match status" value="1"/>
</dbReference>
<name>A0A4E0REH6_FASHE</name>
<evidence type="ECO:0000259" key="7">
    <source>
        <dbReference type="Pfam" id="PF25036"/>
    </source>
</evidence>
<proteinExistence type="inferred from homology"/>
<comment type="similarity">
    <text evidence="1">Belongs to the VPS13 family.</text>
</comment>
<evidence type="ECO:0000256" key="4">
    <source>
        <dbReference type="SAM" id="MobiDB-lite"/>
    </source>
</evidence>
<feature type="region of interest" description="Disordered" evidence="4">
    <location>
        <begin position="1606"/>
        <end position="1628"/>
    </location>
</feature>
<keyword evidence="3" id="KW-0445">Lipid transport</keyword>
<dbReference type="Proteomes" id="UP000230066">
    <property type="component" value="Unassembled WGS sequence"/>
</dbReference>
<feature type="region of interest" description="Disordered" evidence="4">
    <location>
        <begin position="773"/>
        <end position="803"/>
    </location>
</feature>
<evidence type="ECO:0000256" key="3">
    <source>
        <dbReference type="ARBA" id="ARBA00023055"/>
    </source>
</evidence>
<dbReference type="InterPro" id="IPR026854">
    <property type="entry name" value="VPS13_N"/>
</dbReference>
<dbReference type="InterPro" id="IPR056747">
    <property type="entry name" value="VPS13-like_M"/>
</dbReference>
<keyword evidence="2" id="KW-0813">Transport</keyword>
<dbReference type="GO" id="GO:0006869">
    <property type="term" value="P:lipid transport"/>
    <property type="evidence" value="ECO:0007669"/>
    <property type="project" value="UniProtKB-KW"/>
</dbReference>
<dbReference type="PANTHER" id="PTHR16166">
    <property type="entry name" value="VACUOLAR PROTEIN SORTING-ASSOCIATED PROTEIN VPS13"/>
    <property type="match status" value="1"/>
</dbReference>
<accession>A0A4E0REH6</accession>
<reference evidence="9" key="1">
    <citation type="submission" date="2019-03" db="EMBL/GenBank/DDBJ databases">
        <title>Improved annotation for the trematode Fasciola hepatica.</title>
        <authorList>
            <person name="Choi Y.-J."/>
            <person name="Martin J."/>
            <person name="Mitreva M."/>
        </authorList>
    </citation>
    <scope>NUCLEOTIDE SEQUENCE [LARGE SCALE GENOMIC DNA]</scope>
</reference>
<feature type="domain" description="Vacuolar protein sorting-associated protein 13 VPS13 adaptor binding" evidence="7">
    <location>
        <begin position="2619"/>
        <end position="2740"/>
    </location>
</feature>
<sequence>MVFESLVVDLINRYLGSYIETLNASQLKIGLLGGNAKLENLDIKPNAFDDLNLPVKVLQGHIGSLTLKIPFKNLYTEPTIAELDGLYVLVVPNAAIKYDELKEKQYAREAKKKELLNIEEARAMQSKIVLNPLSSTAMLHVHMRPEETNFTVPQLNLSVDFSEIDLSFSLDQYHDVTSFLDATDRVITQNKYRKYRPELPLRGSCSLWWRYAYTAVLEEIVRRRRKMWSWDHIKQHRRVAKDYIVLWVRRLRSEKFSQEQQRLLEQSEDALDVFNIVLCRQQAELQHNQSKAKRTASSGGGGFFGWFTRSSSESSTSSNQTASMSSGDSDDLVHRFQSEMTKEEKARLYAAIQYSEAGGTAGKFPPTYVSSIIHVTLSQLSFTLTDSQLSDPRILKMAVNKLTSEVQQRSGDQALSVKIRLDSLEAIGARPTQKQADLTKSFAAPILITSRVNISDADHKGSGQLLSIDFEKNPLDGRADQCICVQADPLQFVYDAETINKIVHFLEPPKDIRLQELSSQVLSSLEDVKEVTVSGLRHLSARRIYTEVMIDVKPSYFILPDTGVYRNNCRLLLVDLGSLTVHSIPNRPLRADISRIREYSVSKRTGVNADNTTSQDMQKALKATFDELKEGAYDKYDVIVSSIQVIMVEENEDWRTLRTKDQSPSHILRPLGMTLTLKRCLLHNDANLPKILLDGCLPLFRVDLTDRVLKSLFELVSNVPFPEPDQRLTTPEKPEEVLKDALVLSADRSVPARDLLRAARRLDRSSSESTVSSWFSETLDNVDEEAEEEEEEEEEDDDLSDDRVEKLGELPTESAEANDLRFRANKAKRKMQREAAIQRRRRANVIDLKVNFVIRTIQLQILKRESESSDESVKDTVIVCFSVHEVGTNVMKRRWDQEFQAHIGTLSIAIPSYLDSKTKEPVCLAKTRRHVEGHHLLAVNLLVAEKSAPDFETRYNNTRHHLRCEFKTLELCLHQEATLLLIEYFNELVGQLALPGKDDSVSSTPAELQWAKKVGDKQGMSVAEARAEAEKSSDKQLPGNLTAAVAIESHIARKVERRNIRLDAASAATKAVELRNEGKMVVIRELNISQWLVNATLDKVKLTLCSDSMTVLSTHVHGLRLDVRTTYSTLEVSAILSELSVKDLIESTDYRKILWVDPAESIVALQLTHFIQGTELPDNQYNPDKVDMAVSLQLGKVHLIFLYHFAMRIVNFMNAFQLATEAMLRKVQSLSNAAVQQVQQAVSQPPKFRMGLNIVAQAPVVYMPQHSFSTKALMVDFGCVTFNNRFELATESNRPSDAIGPIPEPGLILEYTEIRLENLRLSRAVLSKTTVTAEKPLLQPNNIVIQMRRNLNPNSYTDLPLLLVDGSLTSIHIAVCQGDYRVIQEVLLDNFAEIPPPVTPSAPPSALSDNSAGSYSDSMQSGRDSGPSTFTDLEIQAKELASLPAALIAARFKFKVGEVTLELFSGEQPVSYWHEKISDEIRLALCRLNQLGVAGEAFASGASQIEVRLTNIELTDTRPDASKQITNGQIIRILDRAGTTKVADELIYVKYTQDDSHHQKVGVHLRSIHLCASMDYLLALADFHLKSAPQLEKKIAQIAPITESGKLKRRSDPIHKKQTRRSPVAKPDKYPGLLEVQVDIGDPELEVVEDIYNPKSNSLKLTAAFHIQYTMTEDVVIMDAAVKNLTMVACPYTEIIGGKYSKEIISRTQINYYSKQPINGSLHGSLFVETLLVNINPGTIQLLSHIASSMQATGKSAQVGASPLPSPTANADCRLSTLSATHVASRRRKTVKEESFWDPVPLEELDLPYLRESDVTHSEQLEGATPPGCDVSKVLEQMEDRRVDRIVIRLQTVRVVLESQVGSKSMPMLILESSMDGEILSPSTELELKVTLDVSLSYYNDVLNQWEQILETLPDDGDRMWSIQFELSTVNMDELIAEEDLDEVGCLQTSTNTILLVSRDNLELTLSKSALDMLSNLGRSFEAAYKQEFISFDYELGGNLPAPYRIQNRTGWPLVLRLESSGLQVLKLDGGKFTSKLGKVFITGRRRFTSALNASGTDQPLYSDGLSVDAPSADANCYLLNAEEELGYTEQKRTHKSFTLRTLTDRAPRYTVRIAWSDPTTVKPLVSPEASLSLNESGTSVLQLPRPASLSGSAARSYETISYPVVAQVTAHLGMRAICLRSTVRVVNDTTERLCLYSRVAQTSKNNRPELLICMEPGEIYALPVQVVNSIQYTGIYIVPDKETPSASSTPAYWPEAACAPCVVQAEHELIYLSPVSENTSISVSTSKTLQTIESATQNPYPSAVLIWPVQLIKCQINDKANTTCYYNVVTLNGSHTDLAFGSLGITTQPSVPPSAAVISNPNVNDFLMVIRNSVVLHNQLPIPINYVVAELSGEIEAGAHTTLRTVRPTKSTIDIWFEYDGRVYRGKPEICSTMDELTVCTFESREGYELLTLHLGLRNATGMGQTALTLYAPYWMINKTGRNLTYKSSDDSEVVHPASFTGALLYSSLAKSMFGKRKTDDILPVASCHTSSEEDETGSQVERIESNSEAIESGQDSLSLISQATTSNTATTTTINEKAGSRRFRWFGRGAKQRTGSVKNRATKQATRSEPKLRFAVKNKASLRVDGSQWSDRFSLDTVGSSGRVICRTKENIAYEIGVKIDLSSSGLTKIITLMPYFMIVNKAHINLECSEADEPGDTTRSPTIGGGPKEWIHVPAGEAVPFWPHASSSKKMLLRCRVAEHVVTDVFPFYESHSILMKLPGKYIGVFVEVETTEEATVIILQTYQEGMALVRLVNHLGDCQAIHFQQRGVNKMHQLEAGMSVMYAWDCARSQRELQFYCDKNDHIQSNRLTMDCVEEFYVNDTKAYWVSFLWNMQRVLLFTQDLNAAKNARLSADLEKIDQEIIVSLQSIGLSLVDNYTRTELAYLSVTSSGVRWSQIRRGNRLKPLKPAISESLERAYSTYVNQLRAGESAPGLTKLTDVGRTTEVDFNQMMMLHPDQCELRRAFEPGVFLQYKTSPSQMQVHGKIFRVQLDNQKMDCTFPVVLATYPQPKSVAFDSGPKPLVELSAIVARTADPGSFRFKYFRVLVQEMQLKLDQGFLTDVVYFFGSTVSRVAEEEAFKRDYQLVENRLIDSPVVISHLQEGNRSVFDNLHISPIKMHVSFSLTGSTEGKSNAFPSEVLNLFLQSLGVVLTDVQDVIFKLAYFERQACIMTVNQMIAEMTRHYVSQGIRQMYVLVLGLDVLGNPFGVLRGMAQGVEDLFYEPVKGAVLGPEEFAEGVALGVKSLFGHTVGGAAGAVSRITGTIGKGVAALTLDEDYKRHRREQLAHRPENFGAGLAQGGKGLVMGFFHGVSGVITKPVEGAKKEGFEGFFKGVGKGLVGAVTRPVSGVVDFASSSFEGIRRFADTVEEIDRVRPPRYLRMDGVIRPYERREAEGHLILRKLDKDANYGQYVYHITASRGKNVLVLTNSDLLQIESMDLLGTWSTNWQTKLNALASVPVVNRNGIVISLKERQKKLFSSSNQTRQFDCAPAAAMAMVCEIDAALTKLDGWSPTSGTS</sequence>
<feature type="region of interest" description="Disordered" evidence="4">
    <location>
        <begin position="1399"/>
        <end position="1430"/>
    </location>
</feature>
<evidence type="ECO:0000259" key="5">
    <source>
        <dbReference type="Pfam" id="PF12624"/>
    </source>
</evidence>
<evidence type="ECO:0000256" key="2">
    <source>
        <dbReference type="ARBA" id="ARBA00022448"/>
    </source>
</evidence>
<dbReference type="Pfam" id="PF25036">
    <property type="entry name" value="VPS13_VAB"/>
    <property type="match status" value="2"/>
</dbReference>
<feature type="domain" description="Vacuolar protein sorting-associated protein 13 VPS13 adaptor binding" evidence="7">
    <location>
        <begin position="2174"/>
        <end position="2502"/>
    </location>
</feature>
<dbReference type="GO" id="GO:0006623">
    <property type="term" value="P:protein targeting to vacuole"/>
    <property type="evidence" value="ECO:0007669"/>
    <property type="project" value="TreeGrafter"/>
</dbReference>
<feature type="domain" description="Chorein N-terminal" evidence="5">
    <location>
        <begin position="2"/>
        <end position="124"/>
    </location>
</feature>
<feature type="domain" description="Chorein N-terminal" evidence="5">
    <location>
        <begin position="126"/>
        <end position="798"/>
    </location>
</feature>
<feature type="domain" description="VPS13-like middle region" evidence="6">
    <location>
        <begin position="1115"/>
        <end position="1981"/>
    </location>
</feature>
<protein>
    <submittedName>
        <fullName evidence="9">Vacuolar protein sorting-associated protein 13A</fullName>
    </submittedName>
</protein>
<feature type="compositionally biased region" description="Acidic residues" evidence="4">
    <location>
        <begin position="780"/>
        <end position="800"/>
    </location>
</feature>
<organism evidence="9 10">
    <name type="scientific">Fasciola hepatica</name>
    <name type="common">Liver fluke</name>
    <dbReference type="NCBI Taxonomy" id="6192"/>
    <lineage>
        <taxon>Eukaryota</taxon>
        <taxon>Metazoa</taxon>
        <taxon>Spiralia</taxon>
        <taxon>Lophotrochozoa</taxon>
        <taxon>Platyhelminthes</taxon>
        <taxon>Trematoda</taxon>
        <taxon>Digenea</taxon>
        <taxon>Plagiorchiida</taxon>
        <taxon>Echinostomata</taxon>
        <taxon>Echinostomatoidea</taxon>
        <taxon>Fasciolidae</taxon>
        <taxon>Fasciola</taxon>
    </lineage>
</organism>
<dbReference type="InterPro" id="IPR056748">
    <property type="entry name" value="VPS13-like_C"/>
</dbReference>